<dbReference type="GeneID" id="91088921"/>
<organism evidence="2 3">
    <name type="scientific">Cryptococcus depauperatus CBS 7841</name>
    <dbReference type="NCBI Taxonomy" id="1295531"/>
    <lineage>
        <taxon>Eukaryota</taxon>
        <taxon>Fungi</taxon>
        <taxon>Dikarya</taxon>
        <taxon>Basidiomycota</taxon>
        <taxon>Agaricomycotina</taxon>
        <taxon>Tremellomycetes</taxon>
        <taxon>Tremellales</taxon>
        <taxon>Cryptococcaceae</taxon>
        <taxon>Cryptococcus</taxon>
    </lineage>
</organism>
<dbReference type="PANTHER" id="PTHR21052">
    <property type="entry name" value="SPERMATOGENESIS ASSOCIATED 11-RELATED"/>
    <property type="match status" value="1"/>
</dbReference>
<feature type="compositionally biased region" description="Low complexity" evidence="1">
    <location>
        <begin position="1"/>
        <end position="22"/>
    </location>
</feature>
<feature type="region of interest" description="Disordered" evidence="1">
    <location>
        <begin position="1"/>
        <end position="24"/>
    </location>
</feature>
<dbReference type="PROSITE" id="PS51471">
    <property type="entry name" value="FE2OG_OXY"/>
    <property type="match status" value="1"/>
</dbReference>
<dbReference type="SUPFAM" id="SSF51197">
    <property type="entry name" value="Clavaminate synthase-like"/>
    <property type="match status" value="1"/>
</dbReference>
<protein>
    <submittedName>
        <fullName evidence="2">Uncharacterized protein</fullName>
    </submittedName>
</protein>
<reference evidence="2" key="3">
    <citation type="submission" date="2024-01" db="EMBL/GenBank/DDBJ databases">
        <authorList>
            <person name="Coelho M.A."/>
            <person name="David-Palma M."/>
            <person name="Shea T."/>
            <person name="Sun S."/>
            <person name="Cuomo C.A."/>
            <person name="Heitman J."/>
        </authorList>
    </citation>
    <scope>NUCLEOTIDE SEQUENCE</scope>
    <source>
        <strain evidence="2">CBS 7841</strain>
    </source>
</reference>
<evidence type="ECO:0000256" key="1">
    <source>
        <dbReference type="SAM" id="MobiDB-lite"/>
    </source>
</evidence>
<dbReference type="VEuPathDB" id="FungiDB:L203_02081"/>
<reference evidence="2" key="2">
    <citation type="journal article" date="2022" name="Elife">
        <title>Obligate sexual reproduction of a homothallic fungus closely related to the Cryptococcus pathogenic species complex.</title>
        <authorList>
            <person name="Passer A.R."/>
            <person name="Clancey S.A."/>
            <person name="Shea T."/>
            <person name="David-Palma M."/>
            <person name="Averette A.F."/>
            <person name="Boekhout T."/>
            <person name="Porcel B.M."/>
            <person name="Nowrousian M."/>
            <person name="Cuomo C.A."/>
            <person name="Sun S."/>
            <person name="Heitman J."/>
            <person name="Coelho M.A."/>
        </authorList>
    </citation>
    <scope>NUCLEOTIDE SEQUENCE</scope>
    <source>
        <strain evidence="2">CBS 7841</strain>
    </source>
</reference>
<dbReference type="RefSeq" id="XP_066070186.1">
    <property type="nucleotide sequence ID" value="XM_066214089.1"/>
</dbReference>
<dbReference type="Proteomes" id="UP000094043">
    <property type="component" value="Chromosome 5"/>
</dbReference>
<keyword evidence="3" id="KW-1185">Reference proteome</keyword>
<dbReference type="PANTHER" id="PTHR21052:SF0">
    <property type="entry name" value="ALPHA-KETOGLUTARATE-DEPENDENT DIOXYGENASE ALKB HOMOLOG 7, MITOCHONDRIAL"/>
    <property type="match status" value="1"/>
</dbReference>
<dbReference type="InterPro" id="IPR027450">
    <property type="entry name" value="AlkB-like"/>
</dbReference>
<dbReference type="Pfam" id="PF13532">
    <property type="entry name" value="2OG-FeII_Oxy_2"/>
    <property type="match status" value="1"/>
</dbReference>
<name>A0A1E3IL96_9TREE</name>
<sequence length="236" mass="26157">MSEPNSSPDSLFSTSTGSSSPLRLETAQRTCPPIPGLYVFPGLLPSDAAGRALKDIGDADVFSGGTRDQAMLFEPPFSKHAIPSLPPYIMALLSSIEKAIQERVPNQVYNLVFRQHLARQVILNLYAAGQGITSHVDLPNRYADGILGCSLIGGCTMRFEKEPAGNEARQVYQVYLEPRTVYILSGEARWAWKHEIEARLEDRVDGEDGLGHERILRDLRLSVTFRWMKRGADVLS</sequence>
<dbReference type="InterPro" id="IPR032870">
    <property type="entry name" value="ALKBH7-like"/>
</dbReference>
<dbReference type="InterPro" id="IPR005123">
    <property type="entry name" value="Oxoglu/Fe-dep_dioxygenase_dom"/>
</dbReference>
<dbReference type="GO" id="GO:0005759">
    <property type="term" value="C:mitochondrial matrix"/>
    <property type="evidence" value="ECO:0007669"/>
    <property type="project" value="TreeGrafter"/>
</dbReference>
<evidence type="ECO:0000313" key="3">
    <source>
        <dbReference type="Proteomes" id="UP000094043"/>
    </source>
</evidence>
<dbReference type="OrthoDB" id="412814at2759"/>
<accession>A0A1E3IL96</accession>
<dbReference type="GO" id="GO:0016706">
    <property type="term" value="F:2-oxoglutarate-dependent dioxygenase activity"/>
    <property type="evidence" value="ECO:0007669"/>
    <property type="project" value="TreeGrafter"/>
</dbReference>
<dbReference type="Gene3D" id="2.60.120.590">
    <property type="entry name" value="Alpha-ketoglutarate-dependent dioxygenase AlkB-like"/>
    <property type="match status" value="1"/>
</dbReference>
<dbReference type="EMBL" id="CP143788">
    <property type="protein sequence ID" value="WVN89486.1"/>
    <property type="molecule type" value="Genomic_DNA"/>
</dbReference>
<dbReference type="KEGG" id="cdep:91088921"/>
<gene>
    <name evidence="2" type="ORF">L203_104711</name>
</gene>
<dbReference type="AlphaFoldDB" id="A0A1E3IL96"/>
<evidence type="ECO:0000313" key="2">
    <source>
        <dbReference type="EMBL" id="WVN89486.1"/>
    </source>
</evidence>
<dbReference type="GO" id="GO:0006631">
    <property type="term" value="P:fatty acid metabolic process"/>
    <property type="evidence" value="ECO:0007669"/>
    <property type="project" value="TreeGrafter"/>
</dbReference>
<dbReference type="GO" id="GO:0006974">
    <property type="term" value="P:DNA damage response"/>
    <property type="evidence" value="ECO:0007669"/>
    <property type="project" value="InterPro"/>
</dbReference>
<dbReference type="InterPro" id="IPR037151">
    <property type="entry name" value="AlkB-like_sf"/>
</dbReference>
<reference evidence="2" key="1">
    <citation type="submission" date="2016-06" db="EMBL/GenBank/DDBJ databases">
        <authorList>
            <person name="Cuomo C."/>
            <person name="Litvintseva A."/>
            <person name="Heitman J."/>
            <person name="Chen Y."/>
            <person name="Sun S."/>
            <person name="Springer D."/>
            <person name="Dromer F."/>
            <person name="Young S."/>
            <person name="Zeng Q."/>
            <person name="Chapman S."/>
            <person name="Gujja S."/>
            <person name="Saif S."/>
            <person name="Birren B."/>
        </authorList>
    </citation>
    <scope>NUCLEOTIDE SEQUENCE</scope>
    <source>
        <strain evidence="2">CBS 7841</strain>
    </source>
</reference>
<proteinExistence type="predicted"/>